<dbReference type="InterPro" id="IPR001173">
    <property type="entry name" value="Glyco_trans_2-like"/>
</dbReference>
<dbReference type="STRING" id="1434232.MAIT1_01979"/>
<dbReference type="AlphaFoldDB" id="A0A1Y2K461"/>
<dbReference type="InterPro" id="IPR029044">
    <property type="entry name" value="Nucleotide-diphossugar_trans"/>
</dbReference>
<protein>
    <submittedName>
        <fullName evidence="2">Putative beta-glycosyltransferase</fullName>
    </submittedName>
</protein>
<evidence type="ECO:0000313" key="3">
    <source>
        <dbReference type="Proteomes" id="UP000194003"/>
    </source>
</evidence>
<evidence type="ECO:0000313" key="2">
    <source>
        <dbReference type="EMBL" id="OSM01914.1"/>
    </source>
</evidence>
<dbReference type="PANTHER" id="PTHR43685">
    <property type="entry name" value="GLYCOSYLTRANSFERASE"/>
    <property type="match status" value="1"/>
</dbReference>
<accession>A0A1Y2K461</accession>
<keyword evidence="3" id="KW-1185">Reference proteome</keyword>
<comment type="caution">
    <text evidence="2">The sequence shown here is derived from an EMBL/GenBank/DDBJ whole genome shotgun (WGS) entry which is preliminary data.</text>
</comment>
<keyword evidence="2" id="KW-0808">Transferase</keyword>
<name>A0A1Y2K461_9PROT</name>
<dbReference type="SUPFAM" id="SSF53448">
    <property type="entry name" value="Nucleotide-diphospho-sugar transferases"/>
    <property type="match status" value="1"/>
</dbReference>
<dbReference type="Pfam" id="PF00535">
    <property type="entry name" value="Glycos_transf_2"/>
    <property type="match status" value="1"/>
</dbReference>
<feature type="domain" description="Glycosyltransferase 2-like" evidence="1">
    <location>
        <begin position="13"/>
        <end position="59"/>
    </location>
</feature>
<dbReference type="Proteomes" id="UP000194003">
    <property type="component" value="Unassembled WGS sequence"/>
</dbReference>
<dbReference type="InterPro" id="IPR050834">
    <property type="entry name" value="Glycosyltransf_2"/>
</dbReference>
<proteinExistence type="predicted"/>
<dbReference type="Gene3D" id="3.90.550.10">
    <property type="entry name" value="Spore Coat Polysaccharide Biosynthesis Protein SpsA, Chain A"/>
    <property type="match status" value="1"/>
</dbReference>
<sequence length="258" mass="28646">MRLIEGPDINSHDAMNKGVAQARGEIIGFLNSDDAYAPSTLLAAMRHFHDNPACLALRVPCLLRESERIVGRILTRIDMGHDANAAWEEYLYGAPAFNAYFFRRALFDRIGLFNVAYVIAADRDFLLRMLAAGIRPHSLCEGAMIYQRHAGSATLAEDETRIIAFLREHLMIAHRLAAGVAPAQQTQLRQWRAHEAHQLGKRLLRRGEFGAAARAAALGWRDGVALARAMRRRAHLTQAYRQLAQSVSAGVAGEREPA</sequence>
<organism evidence="2 3">
    <name type="scientific">Magnetofaba australis IT-1</name>
    <dbReference type="NCBI Taxonomy" id="1434232"/>
    <lineage>
        <taxon>Bacteria</taxon>
        <taxon>Pseudomonadati</taxon>
        <taxon>Pseudomonadota</taxon>
        <taxon>Magnetococcia</taxon>
        <taxon>Magnetococcales</taxon>
        <taxon>Magnetococcaceae</taxon>
        <taxon>Magnetofaba</taxon>
    </lineage>
</organism>
<reference evidence="2 3" key="1">
    <citation type="journal article" date="2016" name="BMC Genomics">
        <title>Combined genomic and structural analyses of a cultured magnetotactic bacterium reveals its niche adaptation to a dynamic environment.</title>
        <authorList>
            <person name="Araujo A.C."/>
            <person name="Morillo V."/>
            <person name="Cypriano J."/>
            <person name="Teixeira L.C."/>
            <person name="Leao P."/>
            <person name="Lyra S."/>
            <person name="Almeida L.G."/>
            <person name="Bazylinski D.A."/>
            <person name="Vasconcellos A.T."/>
            <person name="Abreu F."/>
            <person name="Lins U."/>
        </authorList>
    </citation>
    <scope>NUCLEOTIDE SEQUENCE [LARGE SCALE GENOMIC DNA]</scope>
    <source>
        <strain evidence="2 3">IT-1</strain>
    </source>
</reference>
<gene>
    <name evidence="2" type="ORF">MAIT1_01979</name>
</gene>
<dbReference type="GO" id="GO:0016740">
    <property type="term" value="F:transferase activity"/>
    <property type="evidence" value="ECO:0007669"/>
    <property type="project" value="UniProtKB-KW"/>
</dbReference>
<evidence type="ECO:0000259" key="1">
    <source>
        <dbReference type="Pfam" id="PF00535"/>
    </source>
</evidence>
<dbReference type="EMBL" id="LVJN01000020">
    <property type="protein sequence ID" value="OSM01914.1"/>
    <property type="molecule type" value="Genomic_DNA"/>
</dbReference>
<dbReference type="PANTHER" id="PTHR43685:SF2">
    <property type="entry name" value="GLYCOSYLTRANSFERASE 2-LIKE DOMAIN-CONTAINING PROTEIN"/>
    <property type="match status" value="1"/>
</dbReference>